<sequence length="208" mass="23635">MDDFERYLTEILPRQDSLRLVKDAAARYAGAHTEAQCRQTGIALYSSDNFQILEVGVLLLGYAAHAEPEALAFLRETVSAHKSWKVQEVLAMAFDNHCRIAGYERSLPLIREWLADGRANVRRAVSEGLRVWTSRPYFREHPGEAIAILAARREDESEYARKSVGNALKDIGKKYPDLLRRELRSWNLSSRAARQVYALASKHLPDLP</sequence>
<reference evidence="1" key="2">
    <citation type="journal article" date="2021" name="PeerJ">
        <title>Extensive microbial diversity within the chicken gut microbiome revealed by metagenomics and culture.</title>
        <authorList>
            <person name="Gilroy R."/>
            <person name="Ravi A."/>
            <person name="Getino M."/>
            <person name="Pursley I."/>
            <person name="Horton D.L."/>
            <person name="Alikhan N.F."/>
            <person name="Baker D."/>
            <person name="Gharbi K."/>
            <person name="Hall N."/>
            <person name="Watson M."/>
            <person name="Adriaenssens E.M."/>
            <person name="Foster-Nyarko E."/>
            <person name="Jarju S."/>
            <person name="Secka A."/>
            <person name="Antonio M."/>
            <person name="Oren A."/>
            <person name="Chaudhuri R.R."/>
            <person name="La Ragione R."/>
            <person name="Hildebrand F."/>
            <person name="Pallen M.J."/>
        </authorList>
    </citation>
    <scope>NUCLEOTIDE SEQUENCE</scope>
    <source>
        <strain evidence="1">ChiSjej6B24-2974</strain>
    </source>
</reference>
<dbReference type="InterPro" id="IPR014825">
    <property type="entry name" value="DNA_alkylation"/>
</dbReference>
<dbReference type="InterPro" id="IPR016024">
    <property type="entry name" value="ARM-type_fold"/>
</dbReference>
<dbReference type="EMBL" id="DVFZ01000009">
    <property type="protein sequence ID" value="HIQ81595.1"/>
    <property type="molecule type" value="Genomic_DNA"/>
</dbReference>
<gene>
    <name evidence="1" type="ORF">IAA52_00655</name>
</gene>
<reference evidence="1" key="1">
    <citation type="submission" date="2020-10" db="EMBL/GenBank/DDBJ databases">
        <authorList>
            <person name="Gilroy R."/>
        </authorList>
    </citation>
    <scope>NUCLEOTIDE SEQUENCE</scope>
    <source>
        <strain evidence="1">ChiSjej6B24-2974</strain>
    </source>
</reference>
<comment type="caution">
    <text evidence="1">The sequence shown here is derived from an EMBL/GenBank/DDBJ whole genome shotgun (WGS) entry which is preliminary data.</text>
</comment>
<organism evidence="1 2">
    <name type="scientific">Candidatus Pullichristensenella stercorigallinarum</name>
    <dbReference type="NCBI Taxonomy" id="2840909"/>
    <lineage>
        <taxon>Bacteria</taxon>
        <taxon>Bacillati</taxon>
        <taxon>Bacillota</taxon>
        <taxon>Clostridia</taxon>
        <taxon>Candidatus Pullichristensenella</taxon>
    </lineage>
</organism>
<dbReference type="Pfam" id="PF08713">
    <property type="entry name" value="DNA_alkylation"/>
    <property type="match status" value="1"/>
</dbReference>
<evidence type="ECO:0000313" key="2">
    <source>
        <dbReference type="Proteomes" id="UP000824260"/>
    </source>
</evidence>
<proteinExistence type="predicted"/>
<dbReference type="AlphaFoldDB" id="A0A9D0ZJL8"/>
<dbReference type="Gene3D" id="1.25.40.290">
    <property type="entry name" value="ARM repeat domains"/>
    <property type="match status" value="1"/>
</dbReference>
<name>A0A9D0ZJL8_9FIRM</name>
<evidence type="ECO:0000313" key="1">
    <source>
        <dbReference type="EMBL" id="HIQ81595.1"/>
    </source>
</evidence>
<accession>A0A9D0ZJL8</accession>
<dbReference type="Proteomes" id="UP000824260">
    <property type="component" value="Unassembled WGS sequence"/>
</dbReference>
<dbReference type="SUPFAM" id="SSF48371">
    <property type="entry name" value="ARM repeat"/>
    <property type="match status" value="1"/>
</dbReference>
<dbReference type="Gene3D" id="1.10.1240.70">
    <property type="match status" value="1"/>
</dbReference>
<protein>
    <submittedName>
        <fullName evidence="1">DNA alkylation repair protein</fullName>
    </submittedName>
</protein>